<reference evidence="1 2" key="1">
    <citation type="submission" date="2020-08" db="EMBL/GenBank/DDBJ databases">
        <title>Genomic Encyclopedia of Type Strains, Phase IV (KMG-IV): sequencing the most valuable type-strain genomes for metagenomic binning, comparative biology and taxonomic classification.</title>
        <authorList>
            <person name="Goeker M."/>
        </authorList>
    </citation>
    <scope>NUCLEOTIDE SEQUENCE [LARGE SCALE GENOMIC DNA]</scope>
    <source>
        <strain evidence="1 2">DSM 22368</strain>
    </source>
</reference>
<dbReference type="AlphaFoldDB" id="A0A7X0JWK7"/>
<name>A0A7X0JWK7_9GAMM</name>
<dbReference type="InParanoid" id="A0A7X0JWK7"/>
<comment type="caution">
    <text evidence="1">The sequence shown here is derived from an EMBL/GenBank/DDBJ whole genome shotgun (WGS) entry which is preliminary data.</text>
</comment>
<keyword evidence="2" id="KW-1185">Reference proteome</keyword>
<evidence type="ECO:0008006" key="3">
    <source>
        <dbReference type="Google" id="ProtNLM"/>
    </source>
</evidence>
<dbReference type="Proteomes" id="UP000528457">
    <property type="component" value="Unassembled WGS sequence"/>
</dbReference>
<evidence type="ECO:0000313" key="2">
    <source>
        <dbReference type="Proteomes" id="UP000528457"/>
    </source>
</evidence>
<evidence type="ECO:0000313" key="1">
    <source>
        <dbReference type="EMBL" id="MBB6523043.1"/>
    </source>
</evidence>
<dbReference type="InterPro" id="IPR043749">
    <property type="entry name" value="DUF5694"/>
</dbReference>
<organism evidence="1 2">
    <name type="scientific">Pseudoteredinibacter isoporae</name>
    <dbReference type="NCBI Taxonomy" id="570281"/>
    <lineage>
        <taxon>Bacteria</taxon>
        <taxon>Pseudomonadati</taxon>
        <taxon>Pseudomonadota</taxon>
        <taxon>Gammaproteobacteria</taxon>
        <taxon>Cellvibrionales</taxon>
        <taxon>Cellvibrionaceae</taxon>
        <taxon>Pseudoteredinibacter</taxon>
    </lineage>
</organism>
<accession>A0A7X0JWK7</accession>
<proteinExistence type="predicted"/>
<protein>
    <recommendedName>
        <fullName evidence="3">TraB family protein</fullName>
    </recommendedName>
</protein>
<dbReference type="Pfam" id="PF18950">
    <property type="entry name" value="DUF5694"/>
    <property type="match status" value="1"/>
</dbReference>
<gene>
    <name evidence="1" type="ORF">HNR48_003345</name>
</gene>
<dbReference type="EMBL" id="JACHHT010000003">
    <property type="protein sequence ID" value="MBB6523043.1"/>
    <property type="molecule type" value="Genomic_DNA"/>
</dbReference>
<sequence>MKFGRKYQRKINLGVIKTVKPLIVAALIILGSHYSVAEDKVEILPFGVFHFENPGLDKVKTDVINVMTPDNQAYLDGLSSRIADNFKPTQVLIECRKSQNEKINKDYQGYLKGQHQLSVNENEQLGFRVAKKAALAEVICYDEQDVGWQSKAVFEEMSKSTPEIGAQVSETIKSLTDKVNELHKTETLKGILDFNNDPAMEENNKSLYLLLNEVGAWNSYSGADSTASWWHRNFRMYANVQKYAQKGSRVFVVGGVGHTSILKDLIHIDRKRKAVDARRFL</sequence>
<dbReference type="RefSeq" id="WP_166843944.1">
    <property type="nucleotide sequence ID" value="NZ_JAAONY010000003.1"/>
</dbReference>